<feature type="region of interest" description="Disordered" evidence="1">
    <location>
        <begin position="1001"/>
        <end position="1036"/>
    </location>
</feature>
<feature type="compositionally biased region" description="Polar residues" evidence="1">
    <location>
        <begin position="1001"/>
        <end position="1012"/>
    </location>
</feature>
<protein>
    <submittedName>
        <fullName evidence="2">Uncharacterized protein</fullName>
    </submittedName>
</protein>
<proteinExistence type="predicted"/>
<feature type="region of interest" description="Disordered" evidence="1">
    <location>
        <begin position="1128"/>
        <end position="1149"/>
    </location>
</feature>
<feature type="region of interest" description="Disordered" evidence="1">
    <location>
        <begin position="1"/>
        <end position="77"/>
    </location>
</feature>
<feature type="region of interest" description="Disordered" evidence="1">
    <location>
        <begin position="798"/>
        <end position="821"/>
    </location>
</feature>
<dbReference type="EMBL" id="NAJM01000006">
    <property type="protein sequence ID" value="RVX73987.1"/>
    <property type="molecule type" value="Genomic_DNA"/>
</dbReference>
<evidence type="ECO:0000313" key="3">
    <source>
        <dbReference type="Proteomes" id="UP000288859"/>
    </source>
</evidence>
<feature type="compositionally biased region" description="Pro residues" evidence="1">
    <location>
        <begin position="876"/>
        <end position="900"/>
    </location>
</feature>
<evidence type="ECO:0000313" key="2">
    <source>
        <dbReference type="EMBL" id="RVX73987.1"/>
    </source>
</evidence>
<gene>
    <name evidence="2" type="ORF">B0A52_02877</name>
</gene>
<feature type="compositionally biased region" description="Basic residues" evidence="1">
    <location>
        <begin position="1"/>
        <end position="10"/>
    </location>
</feature>
<dbReference type="AlphaFoldDB" id="A0A438NDX5"/>
<dbReference type="VEuPathDB" id="FungiDB:PV10_02372"/>
<feature type="region of interest" description="Disordered" evidence="1">
    <location>
        <begin position="329"/>
        <end position="348"/>
    </location>
</feature>
<comment type="caution">
    <text evidence="2">The sequence shown here is derived from an EMBL/GenBank/DDBJ whole genome shotgun (WGS) entry which is preliminary data.</text>
</comment>
<organism evidence="2 3">
    <name type="scientific">Exophiala mesophila</name>
    <name type="common">Black yeast-like fungus</name>
    <dbReference type="NCBI Taxonomy" id="212818"/>
    <lineage>
        <taxon>Eukaryota</taxon>
        <taxon>Fungi</taxon>
        <taxon>Dikarya</taxon>
        <taxon>Ascomycota</taxon>
        <taxon>Pezizomycotina</taxon>
        <taxon>Eurotiomycetes</taxon>
        <taxon>Chaetothyriomycetidae</taxon>
        <taxon>Chaetothyriales</taxon>
        <taxon>Herpotrichiellaceae</taxon>
        <taxon>Exophiala</taxon>
    </lineage>
</organism>
<dbReference type="OrthoDB" id="5341904at2759"/>
<feature type="compositionally biased region" description="Polar residues" evidence="1">
    <location>
        <begin position="32"/>
        <end position="60"/>
    </location>
</feature>
<reference evidence="2 3" key="1">
    <citation type="submission" date="2017-03" db="EMBL/GenBank/DDBJ databases">
        <title>Genomes of endolithic fungi from Antarctica.</title>
        <authorList>
            <person name="Coleine C."/>
            <person name="Masonjones S."/>
            <person name="Stajich J.E."/>
        </authorList>
    </citation>
    <scope>NUCLEOTIDE SEQUENCE [LARGE SCALE GENOMIC DNA]</scope>
    <source>
        <strain evidence="2 3">CCFEE 6314</strain>
    </source>
</reference>
<feature type="compositionally biased region" description="Low complexity" evidence="1">
    <location>
        <begin position="418"/>
        <end position="428"/>
    </location>
</feature>
<feature type="region of interest" description="Disordered" evidence="1">
    <location>
        <begin position="834"/>
        <end position="909"/>
    </location>
</feature>
<dbReference type="Proteomes" id="UP000288859">
    <property type="component" value="Unassembled WGS sequence"/>
</dbReference>
<sequence length="1149" mass="126743">MAPFGKRKSFTKPSHPQDEVKEVRRRNRLSKPLTNKSSTAVNHEATTQSRSQDATPTDSLQPVPLSPHPYNPALRHRIKSDVFSDDYQASPQASKSTSSLSVAQISTHFDIASPPEDDIQETSIVSLKPRKSKSIILRRISARNVSNLSQTASKETINLAKDELPNSGTPSSSADCIVVHPGGPPPTRRSSFTPGTATRKAFAKEMQDVPTKRQSIIREVEERSLVDADDLEWRRPPAPRTGERAGTPAELGYSHLGGFRVGSLQVMNGRASPALSEMSKISRHLLLIPKRPRDISSDYGDVDDQIPQAFVEYSLHNQPMASPAEALNKTDAQGAEANWDELDPRTKIPLDLEDDQASQIAKEYMSELPVSPFTDAETGSLFGSIRRHSSYDSLQKSPSFRSHRRSPSSDSYRGRETSSISSLDRSTSASSVIHKPNLSLGMAVQGLEEKRLHGENQAHQPPVVLYPLTHECFQKQDSLGPVSDLAVPTKADGSEARQLMQKSDSGYSSSYSVQAFQEDPGPLASLTPTVKVDQCDTEEPQFPQNSLVPTTQLQQRPSILKKRNTVTALPAFDELHQVVRPPKPMSPVPDPVAIHVAPVKTRKRLQKKRPQSQPPPKIAVTRVSSVEGDSIPAIPFDVQENLRIRAQEVPELTQTYSRLDKQASNSTMNLVIKDIRFPSPEPESSVEPKRSRPRSRPRSWIGKSRDESFKSKPKPAELTPANAMAIINDFGTVVNSLGTSPYDLAHENLPFRQTINPHSVSTAAPRPRSMMDDNTALQFLQSRRRSMQEHERILSRRGSFNDRGGIPGKNLRPASLVSDAPPITPEMLRTVYRTSSHSAAADVEAPPPPPHSPNPVYIHYQEDYSPSVRSSIAAGPGPPPDYSPPPIPPDDCPPPPPSHSPRPRDISMDPWSEQAAAWKARRRSAGLALTAYSSHPSNADAQRHSKAEFLYPDIPHGIQSHMLDTSYVVPSEAYDPTYARNYEEYHRVRRQHIEHTSRLLSQGSYNGLPQTDSDNHGRHASAKREISPNHEPNFEHGQIHENTMRNTGNMVQAGSSQQPYSLEKSSHGQIPYVSGELHPPQVDNLQMAPNSIPYSRGTSHGFETASGLRSSGRTSFANATTMIPRKPLPIRPSYGAGSENLPVGRMVRA</sequence>
<feature type="region of interest" description="Disordered" evidence="1">
    <location>
        <begin position="393"/>
        <end position="428"/>
    </location>
</feature>
<feature type="region of interest" description="Disordered" evidence="1">
    <location>
        <begin position="674"/>
        <end position="716"/>
    </location>
</feature>
<name>A0A438NDX5_EXOME</name>
<evidence type="ECO:0000256" key="1">
    <source>
        <dbReference type="SAM" id="MobiDB-lite"/>
    </source>
</evidence>
<feature type="compositionally biased region" description="Basic and acidic residues" evidence="1">
    <location>
        <begin position="1013"/>
        <end position="1036"/>
    </location>
</feature>
<accession>A0A438NDX5</accession>